<keyword evidence="1" id="KW-0812">Transmembrane</keyword>
<accession>A0A1G9IEP0</accession>
<evidence type="ECO:0000313" key="2">
    <source>
        <dbReference type="EMBL" id="SDL23667.1"/>
    </source>
</evidence>
<dbReference type="RefSeq" id="WP_092987922.1">
    <property type="nucleotide sequence ID" value="NZ_FNFY01000033.1"/>
</dbReference>
<evidence type="ECO:0000313" key="3">
    <source>
        <dbReference type="Proteomes" id="UP000199008"/>
    </source>
</evidence>
<evidence type="ECO:0000256" key="1">
    <source>
        <dbReference type="SAM" id="Phobius"/>
    </source>
</evidence>
<sequence length="67" mass="8218">MMEFLYFPDDPTEYIPAAIAMIICILVAYFVFRYIKNYSRNQEQKMKHFEEEVMRKLEKEDNDRTGR</sequence>
<protein>
    <submittedName>
        <fullName evidence="2">Uncharacterized protein</fullName>
    </submittedName>
</protein>
<organism evidence="2 3">
    <name type="scientific">Lacicoccus qingdaonensis</name>
    <dbReference type="NCBI Taxonomy" id="576118"/>
    <lineage>
        <taxon>Bacteria</taxon>
        <taxon>Bacillati</taxon>
        <taxon>Bacillota</taxon>
        <taxon>Bacilli</taxon>
        <taxon>Bacillales</taxon>
        <taxon>Salinicoccaceae</taxon>
        <taxon>Lacicoccus</taxon>
    </lineage>
</organism>
<keyword evidence="3" id="KW-1185">Reference proteome</keyword>
<keyword evidence="1" id="KW-1133">Transmembrane helix</keyword>
<dbReference type="OrthoDB" id="2390218at2"/>
<dbReference type="STRING" id="576118.SAMN05216216_1331"/>
<dbReference type="EMBL" id="FNFY01000033">
    <property type="protein sequence ID" value="SDL23667.1"/>
    <property type="molecule type" value="Genomic_DNA"/>
</dbReference>
<dbReference type="AlphaFoldDB" id="A0A1G9IEP0"/>
<name>A0A1G9IEP0_9BACL</name>
<reference evidence="3" key="1">
    <citation type="submission" date="2016-10" db="EMBL/GenBank/DDBJ databases">
        <authorList>
            <person name="Varghese N."/>
            <person name="Submissions S."/>
        </authorList>
    </citation>
    <scope>NUCLEOTIDE SEQUENCE [LARGE SCALE GENOMIC DNA]</scope>
    <source>
        <strain evidence="3">CGMCC 1.8895</strain>
    </source>
</reference>
<dbReference type="Proteomes" id="UP000199008">
    <property type="component" value="Unassembled WGS sequence"/>
</dbReference>
<proteinExistence type="predicted"/>
<feature type="transmembrane region" description="Helical" evidence="1">
    <location>
        <begin position="14"/>
        <end position="35"/>
    </location>
</feature>
<gene>
    <name evidence="2" type="ORF">SAMN05216216_1331</name>
</gene>
<keyword evidence="1" id="KW-0472">Membrane</keyword>